<feature type="transmembrane region" description="Helical" evidence="1">
    <location>
        <begin position="7"/>
        <end position="31"/>
    </location>
</feature>
<dbReference type="InterPro" id="IPR027417">
    <property type="entry name" value="P-loop_NTPase"/>
</dbReference>
<keyword evidence="1" id="KW-1133">Transmembrane helix</keyword>
<evidence type="ECO:0000259" key="3">
    <source>
        <dbReference type="Pfam" id="PF06761"/>
    </source>
</evidence>
<evidence type="ECO:0000313" key="5">
    <source>
        <dbReference type="EMBL" id="MBB3896890.1"/>
    </source>
</evidence>
<feature type="transmembrane region" description="Helical" evidence="1">
    <location>
        <begin position="435"/>
        <end position="454"/>
    </location>
</feature>
<comment type="caution">
    <text evidence="5">The sequence shown here is derived from an EMBL/GenBank/DDBJ whole genome shotgun (WGS) entry which is preliminary data.</text>
</comment>
<dbReference type="SUPFAM" id="SSF52540">
    <property type="entry name" value="P-loop containing nucleoside triphosphate hydrolases"/>
    <property type="match status" value="1"/>
</dbReference>
<keyword evidence="6" id="KW-1185">Reference proteome</keyword>
<dbReference type="Pfam" id="PF06744">
    <property type="entry name" value="IcmF_C"/>
    <property type="match status" value="1"/>
</dbReference>
<dbReference type="NCBIfam" id="TIGR03348">
    <property type="entry name" value="VI_IcmF"/>
    <property type="match status" value="1"/>
</dbReference>
<dbReference type="Pfam" id="PF06761">
    <property type="entry name" value="IcmF-related"/>
    <property type="match status" value="1"/>
</dbReference>
<proteinExistence type="predicted"/>
<accession>A0A840A9Q0</accession>
<name>A0A840A9Q0_9PROT</name>
<dbReference type="CDD" id="cd00882">
    <property type="entry name" value="Ras_like_GTPase"/>
    <property type="match status" value="1"/>
</dbReference>
<feature type="domain" description="Type VI secretion system component TssM1 N-terminal" evidence="4">
    <location>
        <begin position="184"/>
        <end position="440"/>
    </location>
</feature>
<dbReference type="PANTHER" id="PTHR36153:SF1">
    <property type="entry name" value="TYPE VI SECRETION SYSTEM COMPONENT TSSM1"/>
    <property type="match status" value="1"/>
</dbReference>
<feature type="transmembrane region" description="Helical" evidence="1">
    <location>
        <begin position="37"/>
        <end position="57"/>
    </location>
</feature>
<dbReference type="InterPro" id="IPR053156">
    <property type="entry name" value="T6SS_TssM-like"/>
</dbReference>
<dbReference type="InterPro" id="IPR010623">
    <property type="entry name" value="IcmF_C"/>
</dbReference>
<keyword evidence="1" id="KW-0812">Transmembrane</keyword>
<dbReference type="RefSeq" id="WP_184381844.1">
    <property type="nucleotide sequence ID" value="NZ_JACIDJ010000001.1"/>
</dbReference>
<dbReference type="PANTHER" id="PTHR36153">
    <property type="entry name" value="INNER MEMBRANE PROTEIN-RELATED"/>
    <property type="match status" value="1"/>
</dbReference>
<evidence type="ECO:0000313" key="6">
    <source>
        <dbReference type="Proteomes" id="UP000553193"/>
    </source>
</evidence>
<dbReference type="InterPro" id="IPR017731">
    <property type="entry name" value="TssM1-like"/>
</dbReference>
<gene>
    <name evidence="5" type="ORF">GGQ83_000316</name>
</gene>
<dbReference type="InterPro" id="IPR009612">
    <property type="entry name" value="IcmF-rel"/>
</dbReference>
<dbReference type="InterPro" id="IPR025743">
    <property type="entry name" value="TssM1_N"/>
</dbReference>
<keyword evidence="1" id="KW-0472">Membrane</keyword>
<evidence type="ECO:0000256" key="1">
    <source>
        <dbReference type="SAM" id="Phobius"/>
    </source>
</evidence>
<reference evidence="5 6" key="1">
    <citation type="submission" date="2020-08" db="EMBL/GenBank/DDBJ databases">
        <title>Genomic Encyclopedia of Type Strains, Phase IV (KMG-IV): sequencing the most valuable type-strain genomes for metagenomic binning, comparative biology and taxonomic classification.</title>
        <authorList>
            <person name="Goeker M."/>
        </authorList>
    </citation>
    <scope>NUCLEOTIDE SEQUENCE [LARGE SCALE GENOMIC DNA]</scope>
    <source>
        <strain evidence="5 6">DSM 19979</strain>
    </source>
</reference>
<dbReference type="Proteomes" id="UP000553193">
    <property type="component" value="Unassembled WGS sequence"/>
</dbReference>
<feature type="domain" description="Type VI secretion system IcmF C-terminal" evidence="2">
    <location>
        <begin position="1034"/>
        <end position="1136"/>
    </location>
</feature>
<dbReference type="Pfam" id="PF14331">
    <property type="entry name" value="IcmF-related_N"/>
    <property type="match status" value="1"/>
</dbReference>
<sequence>MRAFVTIPALGALLGVILLGVVAWIFLPLLGEAFDSVFLRLPVVLLLLLGWAGFFFWRGRRAAARDAGLVEAAAAPDPQVKRDAAAAEEEEALRGKLTEALAKLKAATGGKGGHLYDLPWYVIIGPPGSGKTTALLNSGLEFPLAEGRVAGVGGTRFCDWWLSERAVLIDTAGRYTTQDSDAAADKGGWERFLDLLKKNRPRQPLNGVLVAFGVDMLAKLDATQREAHARSVRRRVKELETRLGQRLPVYFLVTKSDLLPGFIEFFDDLDKTQREQVWGFTFPPSAAPEGLAAQFGTEFAALQERLMARLIERLQNERGPAQRSLIAGFPAQFASLEGALSAFVQAAFGGSKLDPAPFLRGVYFTSGTQEGTPLDRLAGALSRSFGLDPARPAGIMGQRGRAYFLGRPLREVVFNEARLAANDTGAEKRRRLTQIGAWAAALLLVLGGGAWGWMASGTEEARNARLATAVTAAEQAGAGAPLDRVTSPDLAGVLGYLEAARALPPAAAGPGPGLGLSQEELLEQGAQSAYRRALDRVLLPRLLARLETQIREGIQRPEFLYEAVRVYLMLGRQGPLDRALVREWFALDWQTTFPGAVNQPGREALSRHLDAMLASPLASYPLDGALVDQARRVFSRLPMAQRVYGRLRPLAENVPAWTPAPHLGPAGQRYFVRPSGRPLTEGVPGLFTIRGLYTAVLPRLPQAVLEAASESWVLGPEAATGGAGDPRRLEADILALYAADYIRAWEALLGDLMLPPLTSLNASAEALNLLGAPNSPMKDLLRAIARELSPGTAPEGVAAAQGAAAQAAQAAAQAAGAAASRLAAAVGAAAGEGGATLVARVVEPHFQPLRHAAGAPLDGVLAILNDLYVQVARLANAPPGTVLPPTPGLDPGQRLLSEAQRQPEPLRSWLTSLAQATQRARAGGAQAAIAAGGAAQLGPFCRGLEQRFPFRRAMNAPDMPAGDFLRMFGPGGLMDSFFAQNIRPYADVTQNPWRPVAAEGLAPPISAADLAQFQRAQAIREAFFPGAGSTGFRFQLIPQGISAAATGAVLEASGAQHALTPGGGGRPIELAYPAEHPVTLRFDPPSSAGDLSFDGPWATLRLVFLSRVIATRDPDRFRLTVTRGDRSAEFLLVAQSSVNPFGLRELLEFRCPALPAPN</sequence>
<evidence type="ECO:0000259" key="2">
    <source>
        <dbReference type="Pfam" id="PF06744"/>
    </source>
</evidence>
<protein>
    <submittedName>
        <fullName evidence="5">Type VI secretion system protein ImpL</fullName>
    </submittedName>
</protein>
<dbReference type="AlphaFoldDB" id="A0A840A9Q0"/>
<dbReference type="EMBL" id="JACIDJ010000001">
    <property type="protein sequence ID" value="MBB3896890.1"/>
    <property type="molecule type" value="Genomic_DNA"/>
</dbReference>
<organism evidence="5 6">
    <name type="scientific">Roseococcus suduntuyensis</name>
    <dbReference type="NCBI Taxonomy" id="455361"/>
    <lineage>
        <taxon>Bacteria</taxon>
        <taxon>Pseudomonadati</taxon>
        <taxon>Pseudomonadota</taxon>
        <taxon>Alphaproteobacteria</taxon>
        <taxon>Acetobacterales</taxon>
        <taxon>Roseomonadaceae</taxon>
        <taxon>Roseococcus</taxon>
    </lineage>
</organism>
<evidence type="ECO:0000259" key="4">
    <source>
        <dbReference type="Pfam" id="PF14331"/>
    </source>
</evidence>
<feature type="domain" description="IcmF-related" evidence="3">
    <location>
        <begin position="509"/>
        <end position="787"/>
    </location>
</feature>